<sequence>QIGVWRWSAVIVGLIGMICVVQPFGARLELTYLWPLAAAVCYAGFTVTTRFLGRTEGVASLATYSIVSFLVVSVAMGLLVGDGSFANTGNPNLEFLLRAWRWPDAADLGQIAAIGVLSAVIAIAMSAAYRAGEASFLAPFEYVNLPLVLLWGFLIFGDFPNALALFGMALIASGGMIMIFRERAKGRTATSSSEL</sequence>
<keyword evidence="1" id="KW-1133">Transmembrane helix</keyword>
<feature type="transmembrane region" description="Helical" evidence="1">
    <location>
        <begin position="108"/>
        <end position="129"/>
    </location>
</feature>
<feature type="transmembrane region" description="Helical" evidence="1">
    <location>
        <begin position="32"/>
        <end position="52"/>
    </location>
</feature>
<keyword evidence="1" id="KW-0472">Membrane</keyword>
<proteinExistence type="predicted"/>
<gene>
    <name evidence="2" type="ORF">METZ01_LOCUS70091</name>
</gene>
<feature type="transmembrane region" description="Helical" evidence="1">
    <location>
        <begin position="136"/>
        <end position="156"/>
    </location>
</feature>
<reference evidence="2" key="1">
    <citation type="submission" date="2018-05" db="EMBL/GenBank/DDBJ databases">
        <authorList>
            <person name="Lanie J.A."/>
            <person name="Ng W.-L."/>
            <person name="Kazmierczak K.M."/>
            <person name="Andrzejewski T.M."/>
            <person name="Davidsen T.M."/>
            <person name="Wayne K.J."/>
            <person name="Tettelin H."/>
            <person name="Glass J.I."/>
            <person name="Rusch D."/>
            <person name="Podicherti R."/>
            <person name="Tsui H.-C.T."/>
            <person name="Winkler M.E."/>
        </authorList>
    </citation>
    <scope>NUCLEOTIDE SEQUENCE</scope>
</reference>
<feature type="transmembrane region" description="Helical" evidence="1">
    <location>
        <begin position="64"/>
        <end position="88"/>
    </location>
</feature>
<organism evidence="2">
    <name type="scientific">marine metagenome</name>
    <dbReference type="NCBI Taxonomy" id="408172"/>
    <lineage>
        <taxon>unclassified sequences</taxon>
        <taxon>metagenomes</taxon>
        <taxon>ecological metagenomes</taxon>
    </lineage>
</organism>
<dbReference type="EMBL" id="UINC01004840">
    <property type="protein sequence ID" value="SVA17237.1"/>
    <property type="molecule type" value="Genomic_DNA"/>
</dbReference>
<keyword evidence="1" id="KW-0812">Transmembrane</keyword>
<feature type="transmembrane region" description="Helical" evidence="1">
    <location>
        <begin position="162"/>
        <end position="180"/>
    </location>
</feature>
<evidence type="ECO:0000313" key="2">
    <source>
        <dbReference type="EMBL" id="SVA17237.1"/>
    </source>
</evidence>
<dbReference type="SUPFAM" id="SSF103481">
    <property type="entry name" value="Multidrug resistance efflux transporter EmrE"/>
    <property type="match status" value="1"/>
</dbReference>
<evidence type="ECO:0000256" key="1">
    <source>
        <dbReference type="SAM" id="Phobius"/>
    </source>
</evidence>
<dbReference type="AlphaFoldDB" id="A0A381TQW7"/>
<feature type="non-terminal residue" evidence="2">
    <location>
        <position position="1"/>
    </location>
</feature>
<name>A0A381TQW7_9ZZZZ</name>
<accession>A0A381TQW7</accession>
<dbReference type="InterPro" id="IPR037185">
    <property type="entry name" value="EmrE-like"/>
</dbReference>
<protein>
    <submittedName>
        <fullName evidence="2">Uncharacterized protein</fullName>
    </submittedName>
</protein>
<feature type="transmembrane region" description="Helical" evidence="1">
    <location>
        <begin position="7"/>
        <end position="26"/>
    </location>
</feature>